<evidence type="ECO:0000256" key="9">
    <source>
        <dbReference type="SAM" id="MobiDB-lite"/>
    </source>
</evidence>
<dbReference type="PROSITE" id="PS50011">
    <property type="entry name" value="PROTEIN_KINASE_DOM"/>
    <property type="match status" value="1"/>
</dbReference>
<keyword evidence="8" id="KW-0460">Magnesium</keyword>
<dbReference type="InterPro" id="IPR003527">
    <property type="entry name" value="MAP_kinase_CS"/>
</dbReference>
<organism evidence="11">
    <name type="scientific">Fibrocapsa japonica</name>
    <dbReference type="NCBI Taxonomy" id="94617"/>
    <lineage>
        <taxon>Eukaryota</taxon>
        <taxon>Sar</taxon>
        <taxon>Stramenopiles</taxon>
        <taxon>Ochrophyta</taxon>
        <taxon>Raphidophyceae</taxon>
        <taxon>Chattonellales</taxon>
        <taxon>Chattonellaceae</taxon>
        <taxon>Fibrocapsa</taxon>
    </lineage>
</organism>
<comment type="similarity">
    <text evidence="8">Belongs to the protein kinase superfamily. Ser/Thr protein kinase family. MAP kinase subfamily.</text>
</comment>
<dbReference type="EC" id="2.7.11.24" evidence="8"/>
<evidence type="ECO:0000256" key="6">
    <source>
        <dbReference type="PROSITE-ProRule" id="PRU10141"/>
    </source>
</evidence>
<dbReference type="FunFam" id="1.10.510.10:FF:000040">
    <property type="entry name" value="Mitogen-activated protein kinase"/>
    <property type="match status" value="1"/>
</dbReference>
<dbReference type="GO" id="GO:0004707">
    <property type="term" value="F:MAP kinase activity"/>
    <property type="evidence" value="ECO:0007669"/>
    <property type="project" value="UniProtKB-EC"/>
</dbReference>
<evidence type="ECO:0000256" key="8">
    <source>
        <dbReference type="RuleBase" id="RU361165"/>
    </source>
</evidence>
<comment type="activity regulation">
    <text evidence="8">Activated by threonine and tyrosine phosphorylation.</text>
</comment>
<accession>A0A7S2UX76</accession>
<feature type="binding site" evidence="6">
    <location>
        <position position="64"/>
    </location>
    <ligand>
        <name>ATP</name>
        <dbReference type="ChEBI" id="CHEBI:30616"/>
    </ligand>
</feature>
<name>A0A7S2UX76_9STRA</name>
<dbReference type="EMBL" id="HBHR01005348">
    <property type="protein sequence ID" value="CAD9860099.1"/>
    <property type="molecule type" value="Transcribed_RNA"/>
</dbReference>
<evidence type="ECO:0000256" key="4">
    <source>
        <dbReference type="ARBA" id="ARBA00022777"/>
    </source>
</evidence>
<dbReference type="SUPFAM" id="SSF56112">
    <property type="entry name" value="Protein kinase-like (PK-like)"/>
    <property type="match status" value="1"/>
</dbReference>
<dbReference type="Gene3D" id="3.30.200.20">
    <property type="entry name" value="Phosphorylase Kinase, domain 1"/>
    <property type="match status" value="1"/>
</dbReference>
<dbReference type="CDD" id="cd07834">
    <property type="entry name" value="STKc_MAPK"/>
    <property type="match status" value="1"/>
</dbReference>
<keyword evidence="2 8" id="KW-0808">Transferase</keyword>
<reference evidence="11" key="1">
    <citation type="submission" date="2021-01" db="EMBL/GenBank/DDBJ databases">
        <authorList>
            <person name="Corre E."/>
            <person name="Pelletier E."/>
            <person name="Niang G."/>
            <person name="Scheremetjew M."/>
            <person name="Finn R."/>
            <person name="Kale V."/>
            <person name="Holt S."/>
            <person name="Cochrane G."/>
            <person name="Meng A."/>
            <person name="Brown T."/>
            <person name="Cohen L."/>
        </authorList>
    </citation>
    <scope>NUCLEOTIDE SEQUENCE</scope>
    <source>
        <strain evidence="11">CCMP1661</strain>
    </source>
</reference>
<dbReference type="InterPro" id="IPR050117">
    <property type="entry name" value="MAPK"/>
</dbReference>
<keyword evidence="1 7" id="KW-0723">Serine/threonine-protein kinase</keyword>
<proteinExistence type="inferred from homology"/>
<dbReference type="PROSITE" id="PS00107">
    <property type="entry name" value="PROTEIN_KINASE_ATP"/>
    <property type="match status" value="1"/>
</dbReference>
<feature type="compositionally biased region" description="Basic and acidic residues" evidence="9">
    <location>
        <begin position="403"/>
        <end position="417"/>
    </location>
</feature>
<dbReference type="InterPro" id="IPR000719">
    <property type="entry name" value="Prot_kinase_dom"/>
</dbReference>
<sequence>MNPSEGVDPQDIDWTKNFYTVEVGRDTFQIDRRYTELRPIGAGAYGYVCSAHDQVTNSSVAIKKVSNCFRDLVDAKRILREVKSLRHFGTHPNITTLIDIMTVPPYSVDFRDIYIVTNLMESDLERIITSGQVLGDQHFKYFLYQILRGLKFIHSVNVLHRDLKPSNILVNANCDLNICDFGLSRAIEACDEAQDIGLTEYVVTRWYRSPELLLGAAQYGQEVDIWSVGCIMAEMMNRVALFRGKNPLDQLKRILVHLGCPSEEDMQFLDPDSRAEISRFGRKQQPPQPLSTYLPNSIDPQAVDLLSRMLVFNPQQRISVEEALHHPYLEEFGGMFDEPVCTTPLDFEFERLAMDARGAIPKAQVQALLYNEMLHYRPLSGLEDWSNRSENALAPPLSTSMEGKIDPKESPHLKTVEDEPLNLGVDEDSDAEFHDAEG</sequence>
<dbReference type="SMART" id="SM00220">
    <property type="entry name" value="S_TKc"/>
    <property type="match status" value="1"/>
</dbReference>
<evidence type="ECO:0000256" key="5">
    <source>
        <dbReference type="ARBA" id="ARBA00022840"/>
    </source>
</evidence>
<dbReference type="Pfam" id="PF00069">
    <property type="entry name" value="Pkinase"/>
    <property type="match status" value="1"/>
</dbReference>
<dbReference type="Gene3D" id="1.10.510.10">
    <property type="entry name" value="Transferase(Phosphotransferase) domain 1"/>
    <property type="match status" value="1"/>
</dbReference>
<protein>
    <recommendedName>
        <fullName evidence="8">Mitogen-activated protein kinase</fullName>
        <ecNumber evidence="8">2.7.11.24</ecNumber>
    </recommendedName>
</protein>
<evidence type="ECO:0000256" key="1">
    <source>
        <dbReference type="ARBA" id="ARBA00022527"/>
    </source>
</evidence>
<evidence type="ECO:0000256" key="2">
    <source>
        <dbReference type="ARBA" id="ARBA00022679"/>
    </source>
</evidence>
<keyword evidence="4 8" id="KW-0418">Kinase</keyword>
<dbReference type="InterPro" id="IPR017441">
    <property type="entry name" value="Protein_kinase_ATP_BS"/>
</dbReference>
<comment type="cofactor">
    <cofactor evidence="8">
        <name>Mg(2+)</name>
        <dbReference type="ChEBI" id="CHEBI:18420"/>
    </cofactor>
</comment>
<evidence type="ECO:0000259" key="10">
    <source>
        <dbReference type="PROSITE" id="PS50011"/>
    </source>
</evidence>
<dbReference type="GO" id="GO:0005524">
    <property type="term" value="F:ATP binding"/>
    <property type="evidence" value="ECO:0007669"/>
    <property type="project" value="UniProtKB-UniRule"/>
</dbReference>
<gene>
    <name evidence="11" type="ORF">FJAP1339_LOCUS2620</name>
</gene>
<dbReference type="FunFam" id="3.30.200.20:FF:000046">
    <property type="entry name" value="Mitogen-activated protein kinase"/>
    <property type="match status" value="1"/>
</dbReference>
<dbReference type="PANTHER" id="PTHR24055">
    <property type="entry name" value="MITOGEN-ACTIVATED PROTEIN KINASE"/>
    <property type="match status" value="1"/>
</dbReference>
<keyword evidence="5 6" id="KW-0067">ATP-binding</keyword>
<dbReference type="InterPro" id="IPR011009">
    <property type="entry name" value="Kinase-like_dom_sf"/>
</dbReference>
<comment type="catalytic activity">
    <reaction evidence="8">
        <text>L-threonyl-[protein] + ATP = O-phospho-L-threonyl-[protein] + ADP + H(+)</text>
        <dbReference type="Rhea" id="RHEA:46608"/>
        <dbReference type="Rhea" id="RHEA-COMP:11060"/>
        <dbReference type="Rhea" id="RHEA-COMP:11605"/>
        <dbReference type="ChEBI" id="CHEBI:15378"/>
        <dbReference type="ChEBI" id="CHEBI:30013"/>
        <dbReference type="ChEBI" id="CHEBI:30616"/>
        <dbReference type="ChEBI" id="CHEBI:61977"/>
        <dbReference type="ChEBI" id="CHEBI:456216"/>
        <dbReference type="EC" id="2.7.11.24"/>
    </reaction>
</comment>
<dbReference type="AlphaFoldDB" id="A0A7S2UX76"/>
<keyword evidence="3 6" id="KW-0547">Nucleotide-binding</keyword>
<dbReference type="PROSITE" id="PS01351">
    <property type="entry name" value="MAPK"/>
    <property type="match status" value="1"/>
</dbReference>
<feature type="region of interest" description="Disordered" evidence="9">
    <location>
        <begin position="393"/>
        <end position="438"/>
    </location>
</feature>
<evidence type="ECO:0000256" key="3">
    <source>
        <dbReference type="ARBA" id="ARBA00022741"/>
    </source>
</evidence>
<evidence type="ECO:0000256" key="7">
    <source>
        <dbReference type="RuleBase" id="RU000304"/>
    </source>
</evidence>
<dbReference type="PROSITE" id="PS00108">
    <property type="entry name" value="PROTEIN_KINASE_ST"/>
    <property type="match status" value="1"/>
</dbReference>
<feature type="domain" description="Protein kinase" evidence="10">
    <location>
        <begin position="34"/>
        <end position="329"/>
    </location>
</feature>
<dbReference type="InterPro" id="IPR008271">
    <property type="entry name" value="Ser/Thr_kinase_AS"/>
</dbReference>
<evidence type="ECO:0000313" key="11">
    <source>
        <dbReference type="EMBL" id="CAD9860099.1"/>
    </source>
</evidence>